<evidence type="ECO:0000313" key="2">
    <source>
        <dbReference type="EMBL" id="PTW60460.1"/>
    </source>
</evidence>
<dbReference type="InterPro" id="IPR018391">
    <property type="entry name" value="PQQ_b-propeller_rpt"/>
</dbReference>
<name>A0A2T5V9P5_9HYPH</name>
<reference evidence="2 3" key="1">
    <citation type="submission" date="2018-04" db="EMBL/GenBank/DDBJ databases">
        <title>Genomic Encyclopedia of Archaeal and Bacterial Type Strains, Phase II (KMG-II): from individual species to whole genera.</title>
        <authorList>
            <person name="Goeker M."/>
        </authorList>
    </citation>
    <scope>NUCLEOTIDE SEQUENCE [LARGE SCALE GENOMIC DNA]</scope>
    <source>
        <strain evidence="2 3">DSM 23382</strain>
    </source>
</reference>
<proteinExistence type="predicted"/>
<keyword evidence="3" id="KW-1185">Reference proteome</keyword>
<dbReference type="PROSITE" id="PS51257">
    <property type="entry name" value="PROKAR_LIPOPROTEIN"/>
    <property type="match status" value="1"/>
</dbReference>
<dbReference type="InterPro" id="IPR015943">
    <property type="entry name" value="WD40/YVTN_repeat-like_dom_sf"/>
</dbReference>
<feature type="domain" description="Pyrrolo-quinoline quinone repeat" evidence="1">
    <location>
        <begin position="146"/>
        <end position="381"/>
    </location>
</feature>
<evidence type="ECO:0000259" key="1">
    <source>
        <dbReference type="Pfam" id="PF13360"/>
    </source>
</evidence>
<dbReference type="SUPFAM" id="SSF50998">
    <property type="entry name" value="Quinoprotein alcohol dehydrogenase-like"/>
    <property type="match status" value="1"/>
</dbReference>
<organism evidence="2 3">
    <name type="scientific">Breoghania corrubedonensis</name>
    <dbReference type="NCBI Taxonomy" id="665038"/>
    <lineage>
        <taxon>Bacteria</taxon>
        <taxon>Pseudomonadati</taxon>
        <taxon>Pseudomonadota</taxon>
        <taxon>Alphaproteobacteria</taxon>
        <taxon>Hyphomicrobiales</taxon>
        <taxon>Stappiaceae</taxon>
        <taxon>Breoghania</taxon>
    </lineage>
</organism>
<dbReference type="EMBL" id="QAYG01000004">
    <property type="protein sequence ID" value="PTW60460.1"/>
    <property type="molecule type" value="Genomic_DNA"/>
</dbReference>
<dbReference type="SMART" id="SM00564">
    <property type="entry name" value="PQQ"/>
    <property type="match status" value="6"/>
</dbReference>
<comment type="caution">
    <text evidence="2">The sequence shown here is derived from an EMBL/GenBank/DDBJ whole genome shotgun (WGS) entry which is preliminary data.</text>
</comment>
<accession>A0A2T5V9P5</accession>
<dbReference type="Gene3D" id="2.130.10.10">
    <property type="entry name" value="YVTN repeat-like/Quinoprotein amine dehydrogenase"/>
    <property type="match status" value="1"/>
</dbReference>
<dbReference type="AlphaFoldDB" id="A0A2T5V9P5"/>
<evidence type="ECO:0000313" key="3">
    <source>
        <dbReference type="Proteomes" id="UP000244081"/>
    </source>
</evidence>
<dbReference type="InterPro" id="IPR002372">
    <property type="entry name" value="PQQ_rpt_dom"/>
</dbReference>
<dbReference type="RefSeq" id="WP_245926772.1">
    <property type="nucleotide sequence ID" value="NZ_QAYG01000004.1"/>
</dbReference>
<dbReference type="PANTHER" id="PTHR34512:SF30">
    <property type="entry name" value="OUTER MEMBRANE PROTEIN ASSEMBLY FACTOR BAMB"/>
    <property type="match status" value="1"/>
</dbReference>
<dbReference type="Proteomes" id="UP000244081">
    <property type="component" value="Unassembled WGS sequence"/>
</dbReference>
<dbReference type="Pfam" id="PF13360">
    <property type="entry name" value="PQQ_2"/>
    <property type="match status" value="1"/>
</dbReference>
<gene>
    <name evidence="2" type="ORF">C8N35_10483</name>
</gene>
<dbReference type="PANTHER" id="PTHR34512">
    <property type="entry name" value="CELL SURFACE PROTEIN"/>
    <property type="match status" value="1"/>
</dbReference>
<protein>
    <submittedName>
        <fullName evidence="2">Outer membrane protein assembly factor BamB</fullName>
    </submittedName>
</protein>
<dbReference type="InterPro" id="IPR011047">
    <property type="entry name" value="Quinoprotein_ADH-like_sf"/>
</dbReference>
<sequence length="459" mass="47748">MISKRNPSNGARYGRRIRAVTTVLLAAVLLGGCSSISSLNPFAEKEDILPGDRQPLFKGANALENEGVERKTVSIPAPQNVGDWSQAGGNAMNNPGHVAMAGNGARAWKASLGGDSYKLSTFGSSAPRVSARPISYQGRIYIYEQNGTVTALSANGGRQWKVELRPEGESDSALGGGVAADSGRIFAATGYGSLVALNPANGARLWTVPLDAPARGAPTAAGGKVYVVTQTNEVVAINQEDGSQIWTYAGISETAGLLSSANPAISGNTVVVPFSSGEVTAIDAKDGTPKWSDAVSRSYRTQAISGLADVSASPVIAGGTVIATGVAGRTIGVSLKTGERLWEQDIGSVHTPAVAGNAVFLIDLNDRLVALDLKSGQPMWVTQLPVVRTKKKQSNWAGPVLAGNKLWMFSSDGHMALVNPTNGTIISNRETSEPTYMSPIVASGRMIVVEGKGDIVAYN</sequence>